<reference evidence="1 2" key="1">
    <citation type="submission" date="2016-03" db="EMBL/GenBank/DDBJ databases">
        <title>EvidentialGene: Evidence-directed Construction of Genes on Genomes.</title>
        <authorList>
            <person name="Gilbert D.G."/>
            <person name="Choi J.-H."/>
            <person name="Mockaitis K."/>
            <person name="Colbourne J."/>
            <person name="Pfrender M."/>
        </authorList>
    </citation>
    <scope>NUCLEOTIDE SEQUENCE [LARGE SCALE GENOMIC DNA]</scope>
    <source>
        <strain evidence="1 2">Xinb3</strain>
        <tissue evidence="1">Complete organism</tissue>
    </source>
</reference>
<accession>A0A164WIP6</accession>
<organism evidence="1 2">
    <name type="scientific">Daphnia magna</name>
    <dbReference type="NCBI Taxonomy" id="35525"/>
    <lineage>
        <taxon>Eukaryota</taxon>
        <taxon>Metazoa</taxon>
        <taxon>Ecdysozoa</taxon>
        <taxon>Arthropoda</taxon>
        <taxon>Crustacea</taxon>
        <taxon>Branchiopoda</taxon>
        <taxon>Diplostraca</taxon>
        <taxon>Cladocera</taxon>
        <taxon>Anomopoda</taxon>
        <taxon>Daphniidae</taxon>
        <taxon>Daphnia</taxon>
    </lineage>
</organism>
<protein>
    <submittedName>
        <fullName evidence="1">Uncharacterized protein</fullName>
    </submittedName>
</protein>
<keyword evidence="2" id="KW-1185">Reference proteome</keyword>
<dbReference type="Proteomes" id="UP000076858">
    <property type="component" value="Unassembled WGS sequence"/>
</dbReference>
<dbReference type="AlphaFoldDB" id="A0A164WIP6"/>
<gene>
    <name evidence="1" type="ORF">APZ42_021611</name>
</gene>
<dbReference type="EMBL" id="LRGB01001242">
    <property type="protein sequence ID" value="KZS13299.1"/>
    <property type="molecule type" value="Genomic_DNA"/>
</dbReference>
<evidence type="ECO:0000313" key="1">
    <source>
        <dbReference type="EMBL" id="KZS13299.1"/>
    </source>
</evidence>
<name>A0A164WIP6_9CRUS</name>
<proteinExistence type="predicted"/>
<evidence type="ECO:0000313" key="2">
    <source>
        <dbReference type="Proteomes" id="UP000076858"/>
    </source>
</evidence>
<sequence>MRDQKGRTVAFGTKSLAFNSRVLESALVDLATRLHAIWSCLSFVRLVFLSSSRCAAILQMMHRSIWHRKLSE</sequence>
<comment type="caution">
    <text evidence="1">The sequence shown here is derived from an EMBL/GenBank/DDBJ whole genome shotgun (WGS) entry which is preliminary data.</text>
</comment>